<reference evidence="2 3" key="1">
    <citation type="submission" date="2018-10" db="EMBL/GenBank/DDBJ databases">
        <title>Notoacmeibacter sp. M2BS9Y-3-1, whole genome shotgun sequence.</title>
        <authorList>
            <person name="Tuo L."/>
        </authorList>
    </citation>
    <scope>NUCLEOTIDE SEQUENCE [LARGE SCALE GENOMIC DNA]</scope>
    <source>
        <strain evidence="2 3">M2BS9Y-3-1</strain>
    </source>
</reference>
<evidence type="ECO:0000313" key="2">
    <source>
        <dbReference type="EMBL" id="RLQ89015.1"/>
    </source>
</evidence>
<name>A0A3L7JFB1_9HYPH</name>
<dbReference type="SUPFAM" id="SSF52317">
    <property type="entry name" value="Class I glutamine amidotransferase-like"/>
    <property type="match status" value="1"/>
</dbReference>
<dbReference type="PANTHER" id="PTHR42695:SF5">
    <property type="entry name" value="GLUTAMINE AMIDOTRANSFERASE YLR126C-RELATED"/>
    <property type="match status" value="1"/>
</dbReference>
<keyword evidence="3" id="KW-1185">Reference proteome</keyword>
<dbReference type="Proteomes" id="UP000281094">
    <property type="component" value="Unassembled WGS sequence"/>
</dbReference>
<dbReference type="InterPro" id="IPR029062">
    <property type="entry name" value="Class_I_gatase-like"/>
</dbReference>
<evidence type="ECO:0000313" key="3">
    <source>
        <dbReference type="Proteomes" id="UP000281094"/>
    </source>
</evidence>
<dbReference type="AlphaFoldDB" id="A0A3L7JFB1"/>
<feature type="domain" description="Glutamine amidotransferase" evidence="1">
    <location>
        <begin position="59"/>
        <end position="193"/>
    </location>
</feature>
<keyword evidence="2" id="KW-0315">Glutamine amidotransferase</keyword>
<keyword evidence="2" id="KW-0808">Transferase</keyword>
<proteinExistence type="predicted"/>
<evidence type="ECO:0000259" key="1">
    <source>
        <dbReference type="Pfam" id="PF00117"/>
    </source>
</evidence>
<dbReference type="Pfam" id="PF00117">
    <property type="entry name" value="GATase"/>
    <property type="match status" value="1"/>
</dbReference>
<gene>
    <name evidence="2" type="ORF">D8780_13005</name>
</gene>
<dbReference type="PROSITE" id="PS51273">
    <property type="entry name" value="GATASE_TYPE_1"/>
    <property type="match status" value="1"/>
</dbReference>
<dbReference type="EMBL" id="RCWN01000001">
    <property type="protein sequence ID" value="RLQ89015.1"/>
    <property type="molecule type" value="Genomic_DNA"/>
</dbReference>
<dbReference type="Gene3D" id="3.40.50.880">
    <property type="match status" value="1"/>
</dbReference>
<dbReference type="GO" id="GO:0005829">
    <property type="term" value="C:cytosol"/>
    <property type="evidence" value="ECO:0007669"/>
    <property type="project" value="TreeGrafter"/>
</dbReference>
<dbReference type="RefSeq" id="WP_121645982.1">
    <property type="nucleotide sequence ID" value="NZ_RCWN01000001.1"/>
</dbReference>
<organism evidence="2 3">
    <name type="scientific">Notoacmeibacter ruber</name>
    <dbReference type="NCBI Taxonomy" id="2670375"/>
    <lineage>
        <taxon>Bacteria</taxon>
        <taxon>Pseudomonadati</taxon>
        <taxon>Pseudomonadota</taxon>
        <taxon>Alphaproteobacteria</taxon>
        <taxon>Hyphomicrobiales</taxon>
        <taxon>Notoacmeibacteraceae</taxon>
        <taxon>Notoacmeibacter</taxon>
    </lineage>
</organism>
<dbReference type="InterPro" id="IPR044992">
    <property type="entry name" value="ChyE-like"/>
</dbReference>
<accession>A0A3L7JFB1</accession>
<dbReference type="GO" id="GO:0016740">
    <property type="term" value="F:transferase activity"/>
    <property type="evidence" value="ECO:0007669"/>
    <property type="project" value="UniProtKB-KW"/>
</dbReference>
<protein>
    <submittedName>
        <fullName evidence="2">Glutamine amidotransferase</fullName>
    </submittedName>
</protein>
<comment type="caution">
    <text evidence="2">The sequence shown here is derived from an EMBL/GenBank/DDBJ whole genome shotgun (WGS) entry which is preliminary data.</text>
</comment>
<dbReference type="CDD" id="cd01741">
    <property type="entry name" value="GATase1_1"/>
    <property type="match status" value="1"/>
</dbReference>
<dbReference type="NCBIfam" id="NF005072">
    <property type="entry name" value="PRK06490.1"/>
    <property type="match status" value="1"/>
</dbReference>
<sequence>MIEAPLTSPLADQPAMRPILVILHQATSSPGRVGIMLRQMGFPLDIRRPALGDNLPGSLDDHAGVVVFGGPMSANDDEAFIHRETDWLTVPLSENRPLLGLCLGAQMMVNHLGGKVQKPADGRAEYGWYDLEPTEAGRDLFDQWPAKVLQFHKEGVTLPSEAALLARGEENFPNQAFAIGSNAIGVQFHPELTALMLHRWVVKAHERFSLPGAQNAKACLEGRLIFDEPLRRWAVNLLEHLFNGKPGGPERRTPLESAR</sequence>
<dbReference type="InterPro" id="IPR017926">
    <property type="entry name" value="GATASE"/>
</dbReference>
<dbReference type="PANTHER" id="PTHR42695">
    <property type="entry name" value="GLUTAMINE AMIDOTRANSFERASE YLR126C-RELATED"/>
    <property type="match status" value="1"/>
</dbReference>